<dbReference type="Proteomes" id="UP000014184">
    <property type="component" value="Unassembled WGS sequence"/>
</dbReference>
<dbReference type="GO" id="GO:0009236">
    <property type="term" value="P:cobalamin biosynthetic process"/>
    <property type="evidence" value="ECO:0007669"/>
    <property type="project" value="UniProtKB-UniRule"/>
</dbReference>
<comment type="caution">
    <text evidence="7">The sequence shown here is derived from an EMBL/GenBank/DDBJ whole genome shotgun (WGS) entry which is preliminary data.</text>
</comment>
<name>A0A9P2TC12_THEFU</name>
<dbReference type="PROSITE" id="PS51274">
    <property type="entry name" value="GATASE_COBBQ"/>
    <property type="match status" value="1"/>
</dbReference>
<dbReference type="AlphaFoldDB" id="A0A9P2TC12"/>
<dbReference type="InterPro" id="IPR011698">
    <property type="entry name" value="GATase_3"/>
</dbReference>
<comment type="function">
    <text evidence="4">Catalyzes amidations at positions B, D, E, and G on adenosylcobyrinic A,C-diamide. NH(2) groups are provided by glutamine, and one molecule of ATP is hydrogenolyzed for each amidation.</text>
</comment>
<comment type="caution">
    <text evidence="4">Lacks conserved residue(s) required for the propagation of feature annotation.</text>
</comment>
<feature type="domain" description="CobQ/CobB/MinD/ParA nucleotide binding" evidence="5">
    <location>
        <begin position="8"/>
        <end position="237"/>
    </location>
</feature>
<dbReference type="PANTHER" id="PTHR21343">
    <property type="entry name" value="DETHIOBIOTIN SYNTHETASE"/>
    <property type="match status" value="1"/>
</dbReference>
<dbReference type="CDD" id="cd01750">
    <property type="entry name" value="GATase1_CobQ"/>
    <property type="match status" value="1"/>
</dbReference>
<dbReference type="InterPro" id="IPR033949">
    <property type="entry name" value="CobQ_GATase1"/>
</dbReference>
<evidence type="ECO:0000313" key="8">
    <source>
        <dbReference type="Proteomes" id="UP000014184"/>
    </source>
</evidence>
<feature type="domain" description="CobB/CobQ-like glutamine amidotransferase" evidence="6">
    <location>
        <begin position="260"/>
        <end position="432"/>
    </location>
</feature>
<protein>
    <recommendedName>
        <fullName evidence="4">Cobyric acid synthase</fullName>
    </recommendedName>
</protein>
<feature type="active site" evidence="4">
    <location>
        <position position="426"/>
    </location>
</feature>
<evidence type="ECO:0000259" key="6">
    <source>
        <dbReference type="Pfam" id="PF07685"/>
    </source>
</evidence>
<gene>
    <name evidence="4" type="primary">cobQ</name>
    <name evidence="7" type="ORF">TM51_01880</name>
</gene>
<evidence type="ECO:0000256" key="3">
    <source>
        <dbReference type="ARBA" id="ARBA00022962"/>
    </source>
</evidence>
<evidence type="ECO:0000256" key="1">
    <source>
        <dbReference type="ARBA" id="ARBA00004953"/>
    </source>
</evidence>
<sequence length="501" mass="52815">MSKAQGLLVAGTSSDAGKSLVTSALCRALARHGIKVAPFKAQNMSNNSMVVPGPDGTGAEISRAQWVQALAARAEPETAMNPVLLKPSSDRGSHVVLRGRPFGRLAAGEFAGTRAVLAEAAYAALAELRSRYDVVVCEGAGGVAEINLRAHDYINMGLARAADLPVIVIGDINRGGVFASLYGSLALLDPADQALVAGFVINKFRGDPSLLDPALKTLEDLTGRPVLGVLPWQQNLWLESEDSLALTAREDGSAGTPVLRVAVVRLPRIGNTTDVDALGVEPGLRVDFVTSPRLLASADIVVLPDTRAVLTDLEWLRSRGLADAIANHARHGGTVLGIGGGFQMLGRTIVDAEGVEGPAGRTVAGLSLLDLETVFTRNQTLNYSSGTWQGIPVGGYQSHYSRIQTGDGEAFPGGLRNGSVFGTMWHGSLEHDAFRGAWLAAAAENAGYDGSEYGQVCFAEVRDAYLDRLGDLAEEHLDMDAVLRLITEGAPKLPTVRGELR</sequence>
<dbReference type="SUPFAM" id="SSF52317">
    <property type="entry name" value="Class I glutamine amidotransferase-like"/>
    <property type="match status" value="1"/>
</dbReference>
<dbReference type="InterPro" id="IPR047045">
    <property type="entry name" value="CobQ_N"/>
</dbReference>
<dbReference type="PANTHER" id="PTHR21343:SF1">
    <property type="entry name" value="COBYRIC ACID SYNTHASE"/>
    <property type="match status" value="1"/>
</dbReference>
<dbReference type="NCBIfam" id="TIGR00313">
    <property type="entry name" value="cobQ"/>
    <property type="match status" value="1"/>
</dbReference>
<dbReference type="InterPro" id="IPR029062">
    <property type="entry name" value="Class_I_gatase-like"/>
</dbReference>
<dbReference type="InterPro" id="IPR027417">
    <property type="entry name" value="P-loop_NTPase"/>
</dbReference>
<dbReference type="EMBL" id="AOSG01000008">
    <property type="protein sequence ID" value="EOR72566.1"/>
    <property type="molecule type" value="Genomic_DNA"/>
</dbReference>
<proteinExistence type="inferred from homology"/>
<reference evidence="7 8" key="1">
    <citation type="journal article" date="2013" name="Genome Announc.">
        <title>Draft Genome Sequence of the Lignocellulose Decomposer Thermobifida fusca Strain TM51.</title>
        <authorList>
            <person name="Toth A."/>
            <person name="Barna T."/>
            <person name="Nagy I."/>
            <person name="Horvath B."/>
            <person name="Nagy I."/>
            <person name="Tancsics A."/>
            <person name="Kriszt B."/>
            <person name="Baka E."/>
            <person name="Fekete C."/>
            <person name="Kukolya J."/>
        </authorList>
    </citation>
    <scope>NUCLEOTIDE SEQUENCE [LARGE SCALE GENOMIC DNA]</scope>
    <source>
        <strain evidence="7 8">TM51</strain>
    </source>
</reference>
<evidence type="ECO:0000256" key="4">
    <source>
        <dbReference type="HAMAP-Rule" id="MF_00028"/>
    </source>
</evidence>
<dbReference type="GO" id="GO:0015420">
    <property type="term" value="F:ABC-type vitamin B12 transporter activity"/>
    <property type="evidence" value="ECO:0007669"/>
    <property type="project" value="UniProtKB-UniRule"/>
</dbReference>
<evidence type="ECO:0000259" key="5">
    <source>
        <dbReference type="Pfam" id="PF01656"/>
    </source>
</evidence>
<comment type="similarity">
    <text evidence="4">Belongs to the CobB/CobQ family. CobQ subfamily.</text>
</comment>
<accession>A0A9P2TC12</accession>
<dbReference type="SUPFAM" id="SSF52540">
    <property type="entry name" value="P-loop containing nucleoside triphosphate hydrolases"/>
    <property type="match status" value="1"/>
</dbReference>
<dbReference type="HAMAP" id="MF_00028">
    <property type="entry name" value="CobQ"/>
    <property type="match status" value="1"/>
</dbReference>
<dbReference type="InterPro" id="IPR002586">
    <property type="entry name" value="CobQ/CobB/MinD/ParA_Nub-bd_dom"/>
</dbReference>
<dbReference type="NCBIfam" id="NF001989">
    <property type="entry name" value="PRK00784.1"/>
    <property type="match status" value="1"/>
</dbReference>
<dbReference type="Gene3D" id="3.40.50.880">
    <property type="match status" value="1"/>
</dbReference>
<keyword evidence="2 4" id="KW-0169">Cobalamin biosynthesis</keyword>
<dbReference type="CDD" id="cd05389">
    <property type="entry name" value="CobQ_N"/>
    <property type="match status" value="1"/>
</dbReference>
<evidence type="ECO:0000313" key="7">
    <source>
        <dbReference type="EMBL" id="EOR72566.1"/>
    </source>
</evidence>
<keyword evidence="8" id="KW-1185">Reference proteome</keyword>
<organism evidence="7 8">
    <name type="scientific">Thermobifida fusca TM51</name>
    <dbReference type="NCBI Taxonomy" id="1169414"/>
    <lineage>
        <taxon>Bacteria</taxon>
        <taxon>Bacillati</taxon>
        <taxon>Actinomycetota</taxon>
        <taxon>Actinomycetes</taxon>
        <taxon>Streptosporangiales</taxon>
        <taxon>Nocardiopsidaceae</taxon>
        <taxon>Thermobifida</taxon>
    </lineage>
</organism>
<keyword evidence="3 4" id="KW-0315">Glutamine amidotransferase</keyword>
<dbReference type="Gene3D" id="3.40.50.300">
    <property type="entry name" value="P-loop containing nucleotide triphosphate hydrolases"/>
    <property type="match status" value="1"/>
</dbReference>
<dbReference type="Pfam" id="PF07685">
    <property type="entry name" value="GATase_3"/>
    <property type="match status" value="1"/>
</dbReference>
<dbReference type="RefSeq" id="WP_011290756.1">
    <property type="nucleotide sequence ID" value="NZ_AOSG01000008.1"/>
</dbReference>
<comment type="pathway">
    <text evidence="1 4">Cofactor biosynthesis; adenosylcobalamin biosynthesis.</text>
</comment>
<dbReference type="InterPro" id="IPR004459">
    <property type="entry name" value="CobQ_synth"/>
</dbReference>
<dbReference type="GO" id="GO:0003824">
    <property type="term" value="F:catalytic activity"/>
    <property type="evidence" value="ECO:0007669"/>
    <property type="project" value="InterPro"/>
</dbReference>
<evidence type="ECO:0000256" key="2">
    <source>
        <dbReference type="ARBA" id="ARBA00022573"/>
    </source>
</evidence>
<dbReference type="Pfam" id="PF01656">
    <property type="entry name" value="CbiA"/>
    <property type="match status" value="1"/>
</dbReference>